<gene>
    <name evidence="1" type="ORF">HNQ80_002218</name>
</gene>
<organism evidence="1 2">
    <name type="scientific">Anaerosolibacter carboniphilus</name>
    <dbReference type="NCBI Taxonomy" id="1417629"/>
    <lineage>
        <taxon>Bacteria</taxon>
        <taxon>Bacillati</taxon>
        <taxon>Bacillota</taxon>
        <taxon>Clostridia</taxon>
        <taxon>Peptostreptococcales</taxon>
        <taxon>Thermotaleaceae</taxon>
        <taxon>Anaerosolibacter</taxon>
    </lineage>
</organism>
<sequence>MKIYKFYYRIEKKAGLKSKNGDIQSGPAYSELCFEAKKKLNNKERDEVVQKFRKELAEQLGVKVWHVIPISEKEYTKSLEEE</sequence>
<dbReference type="Proteomes" id="UP000579281">
    <property type="component" value="Unassembled WGS sequence"/>
</dbReference>
<accession>A0A841L156</accession>
<dbReference type="AlphaFoldDB" id="A0A841L156"/>
<comment type="caution">
    <text evidence="1">The sequence shown here is derived from an EMBL/GenBank/DDBJ whole genome shotgun (WGS) entry which is preliminary data.</text>
</comment>
<protein>
    <submittedName>
        <fullName evidence="1">Uncharacterized protein</fullName>
    </submittedName>
</protein>
<keyword evidence="2" id="KW-1185">Reference proteome</keyword>
<evidence type="ECO:0000313" key="2">
    <source>
        <dbReference type="Proteomes" id="UP000579281"/>
    </source>
</evidence>
<name>A0A841L156_9FIRM</name>
<dbReference type="RefSeq" id="WP_184310658.1">
    <property type="nucleotide sequence ID" value="NZ_JACHEN010000012.1"/>
</dbReference>
<dbReference type="EMBL" id="JACHEN010000012">
    <property type="protein sequence ID" value="MBB6216119.1"/>
    <property type="molecule type" value="Genomic_DNA"/>
</dbReference>
<evidence type="ECO:0000313" key="1">
    <source>
        <dbReference type="EMBL" id="MBB6216119.1"/>
    </source>
</evidence>
<proteinExistence type="predicted"/>
<reference evidence="1 2" key="1">
    <citation type="submission" date="2020-08" db="EMBL/GenBank/DDBJ databases">
        <title>Genomic Encyclopedia of Type Strains, Phase IV (KMG-IV): sequencing the most valuable type-strain genomes for metagenomic binning, comparative biology and taxonomic classification.</title>
        <authorList>
            <person name="Goeker M."/>
        </authorList>
    </citation>
    <scope>NUCLEOTIDE SEQUENCE [LARGE SCALE GENOMIC DNA]</scope>
    <source>
        <strain evidence="1 2">DSM 103526</strain>
    </source>
</reference>